<dbReference type="EMBL" id="NEEW01000006">
    <property type="protein sequence ID" value="PJD84286.1"/>
    <property type="molecule type" value="Genomic_DNA"/>
</dbReference>
<dbReference type="InterPro" id="IPR000182">
    <property type="entry name" value="GNAT_dom"/>
</dbReference>
<dbReference type="CDD" id="cd04301">
    <property type="entry name" value="NAT_SF"/>
    <property type="match status" value="1"/>
</dbReference>
<comment type="caution">
    <text evidence="3">The sequence shown here is derived from an EMBL/GenBank/DDBJ whole genome shotgun (WGS) entry which is preliminary data.</text>
</comment>
<dbReference type="AlphaFoldDB" id="A0A2J0PYD0"/>
<proteinExistence type="predicted"/>
<dbReference type="InterPro" id="IPR050832">
    <property type="entry name" value="Bact_Acetyltransf"/>
</dbReference>
<gene>
    <name evidence="3" type="ORF">B9Q30_14130</name>
</gene>
<dbReference type="InterPro" id="IPR016181">
    <property type="entry name" value="Acyl_CoA_acyltransferase"/>
</dbReference>
<dbReference type="Gene3D" id="3.40.630.30">
    <property type="match status" value="1"/>
</dbReference>
<reference evidence="3 4" key="1">
    <citation type="journal article" date="2017" name="J. Antimicrob. Chemother.">
        <title>Characterization of the population structure, drug resistance mechanisms and plasmids of the community-associated Enterobacter cloacae complex in China.</title>
        <authorList>
            <person name="Zhou K."/>
            <person name="Yu W."/>
            <person name="Cao X."/>
            <person name="Shen P."/>
            <person name="Lu H."/>
            <person name="Luo Q."/>
            <person name="Rossen J.W.A."/>
            <person name="Xiao Y."/>
        </authorList>
    </citation>
    <scope>NUCLEOTIDE SEQUENCE [LARGE SCALE GENOMIC DNA]</scope>
    <source>
        <strain evidence="3 4">ECC904</strain>
    </source>
</reference>
<dbReference type="SUPFAM" id="SSF55729">
    <property type="entry name" value="Acyl-CoA N-acyltransferases (Nat)"/>
    <property type="match status" value="1"/>
</dbReference>
<evidence type="ECO:0000256" key="2">
    <source>
        <dbReference type="ARBA" id="ARBA00023315"/>
    </source>
</evidence>
<evidence type="ECO:0000313" key="3">
    <source>
        <dbReference type="EMBL" id="PJD84286.1"/>
    </source>
</evidence>
<sequence length="158" mass="18011">MNILPLHAAPQFTQRVIDWIWNAFGEGMPRAFFQSIVEHSLTPGELPLTFIAVEDDHLLGTVGLWRCDLISRQDLHPWLAALYVDEAARGNGLAGKLQQHVIGYARRAGYHELHLWSACRDFYERYGWHYIGDALEYPDKTVHLYRCSLTASAGDTTE</sequence>
<dbReference type="PROSITE" id="PS51186">
    <property type="entry name" value="GNAT"/>
    <property type="match status" value="1"/>
</dbReference>
<keyword evidence="2" id="KW-0012">Acyltransferase</keyword>
<evidence type="ECO:0000256" key="1">
    <source>
        <dbReference type="ARBA" id="ARBA00022679"/>
    </source>
</evidence>
<dbReference type="Proteomes" id="UP000229974">
    <property type="component" value="Unassembled WGS sequence"/>
</dbReference>
<dbReference type="PANTHER" id="PTHR43877">
    <property type="entry name" value="AMINOALKYLPHOSPHONATE N-ACETYLTRANSFERASE-RELATED-RELATED"/>
    <property type="match status" value="1"/>
</dbReference>
<organism evidence="3 4">
    <name type="scientific">Enterobacter hormaechei</name>
    <dbReference type="NCBI Taxonomy" id="158836"/>
    <lineage>
        <taxon>Bacteria</taxon>
        <taxon>Pseudomonadati</taxon>
        <taxon>Pseudomonadota</taxon>
        <taxon>Gammaproteobacteria</taxon>
        <taxon>Enterobacterales</taxon>
        <taxon>Enterobacteriaceae</taxon>
        <taxon>Enterobacter</taxon>
        <taxon>Enterobacter cloacae complex</taxon>
    </lineage>
</organism>
<dbReference type="RefSeq" id="WP_032649373.1">
    <property type="nucleotide sequence ID" value="NZ_AP022510.1"/>
</dbReference>
<accession>A0A2J0PYD0</accession>
<keyword evidence="1 3" id="KW-0808">Transferase</keyword>
<dbReference type="OrthoDB" id="9789053at2"/>
<dbReference type="Pfam" id="PF00583">
    <property type="entry name" value="Acetyltransf_1"/>
    <property type="match status" value="1"/>
</dbReference>
<dbReference type="GO" id="GO:0016747">
    <property type="term" value="F:acyltransferase activity, transferring groups other than amino-acyl groups"/>
    <property type="evidence" value="ECO:0007669"/>
    <property type="project" value="InterPro"/>
</dbReference>
<dbReference type="STRING" id="299766.BFV68_17915"/>
<name>A0A2J0PYD0_9ENTR</name>
<protein>
    <submittedName>
        <fullName evidence="3">N-acetyltransferase</fullName>
    </submittedName>
</protein>
<evidence type="ECO:0000313" key="4">
    <source>
        <dbReference type="Proteomes" id="UP000229974"/>
    </source>
</evidence>